<sequence length="324" mass="36154">MKKVDNGPKAQVWFICNINTQVGVEIAQRVLHDNNVVIGGINKGLGNLEVGETTSQDNLQLLLSKHGSNNSLSFVEIDPANSTSCQMAFSDAFNRRPTVDVLVNRSHTMVLGEASRYENWQVNEQFESNFFHHVNVIKAILPHFRRQLQGHIINIMDSTASLAIPGLSLLCAANRALSGFCESLALEVSRFGIKITNIIAPLEASLFTQGVVMTEDEQTSEHVTRLRNIIVREDIYPQQAITDIVHGVISIACNPNPPHRFVIGSDSITAVKEQIQREAEELDDMMEVSYSCDFDLLEPEHVGYGNHMNQKIKLEHDETKGTYM</sequence>
<evidence type="ECO:0000256" key="1">
    <source>
        <dbReference type="ARBA" id="ARBA00006484"/>
    </source>
</evidence>
<evidence type="ECO:0000313" key="3">
    <source>
        <dbReference type="EMBL" id="RDW25044.1"/>
    </source>
</evidence>
<dbReference type="InterPro" id="IPR051911">
    <property type="entry name" value="SDR_oxidoreductase"/>
</dbReference>
<dbReference type="InterPro" id="IPR036291">
    <property type="entry name" value="NAD(P)-bd_dom_sf"/>
</dbReference>
<protein>
    <recommendedName>
        <fullName evidence="5">Oxidoreductase</fullName>
    </recommendedName>
</protein>
<dbReference type="InterPro" id="IPR002347">
    <property type="entry name" value="SDR_fam"/>
</dbReference>
<dbReference type="Gene3D" id="3.40.50.720">
    <property type="entry name" value="NAD(P)-binding Rossmann-like Domain"/>
    <property type="match status" value="1"/>
</dbReference>
<dbReference type="Pfam" id="PF00106">
    <property type="entry name" value="adh_short"/>
    <property type="match status" value="1"/>
</dbReference>
<dbReference type="PANTHER" id="PTHR43976:SF16">
    <property type="entry name" value="SHORT-CHAIN DEHYDROGENASE_REDUCTASE FAMILY PROTEIN"/>
    <property type="match status" value="1"/>
</dbReference>
<accession>A0A371C409</accession>
<dbReference type="SUPFAM" id="SSF51735">
    <property type="entry name" value="NAD(P)-binding Rossmann-fold domains"/>
    <property type="match status" value="1"/>
</dbReference>
<reference evidence="3 4" key="1">
    <citation type="submission" date="2018-07" db="EMBL/GenBank/DDBJ databases">
        <title>Draft Genome Assemblies for Five Robust Yarrowia lipolytica Strains Exhibiting High Lipid Production and Pentose Sugar Utilization and Sugar Alcohol Secretion from Undetoxified Lignocellulosic Biomass Hydrolysates.</title>
        <authorList>
            <consortium name="DOE Joint Genome Institute"/>
            <person name="Walker C."/>
            <person name="Ryu S."/>
            <person name="Na H."/>
            <person name="Zane M."/>
            <person name="LaButti K."/>
            <person name="Lipzen A."/>
            <person name="Haridas S."/>
            <person name="Barry K."/>
            <person name="Grigoriev I.V."/>
            <person name="Quarterman J."/>
            <person name="Slininger P."/>
            <person name="Dien B."/>
            <person name="Trinh C.T."/>
        </authorList>
    </citation>
    <scope>NUCLEOTIDE SEQUENCE [LARGE SCALE GENOMIC DNA]</scope>
    <source>
        <strain evidence="3 4">YB392</strain>
    </source>
</reference>
<proteinExistence type="inferred from homology"/>
<dbReference type="AlphaFoldDB" id="A0A371C409"/>
<gene>
    <name evidence="3" type="ORF">B0I71DRAFT_133271</name>
</gene>
<dbReference type="VEuPathDB" id="FungiDB:YALI0_A02046g"/>
<keyword evidence="2" id="KW-0560">Oxidoreductase</keyword>
<dbReference type="VEuPathDB" id="FungiDB:YALI1_A02443g"/>
<evidence type="ECO:0008006" key="5">
    <source>
        <dbReference type="Google" id="ProtNLM"/>
    </source>
</evidence>
<dbReference type="PANTHER" id="PTHR43976">
    <property type="entry name" value="SHORT CHAIN DEHYDROGENASE"/>
    <property type="match status" value="1"/>
</dbReference>
<dbReference type="GO" id="GO:0016491">
    <property type="term" value="F:oxidoreductase activity"/>
    <property type="evidence" value="ECO:0007669"/>
    <property type="project" value="UniProtKB-KW"/>
</dbReference>
<dbReference type="EMBL" id="KZ859014">
    <property type="protein sequence ID" value="RDW25044.1"/>
    <property type="molecule type" value="Genomic_DNA"/>
</dbReference>
<evidence type="ECO:0000313" key="4">
    <source>
        <dbReference type="Proteomes" id="UP000256601"/>
    </source>
</evidence>
<dbReference type="Proteomes" id="UP000256601">
    <property type="component" value="Unassembled WGS sequence"/>
</dbReference>
<comment type="similarity">
    <text evidence="1">Belongs to the short-chain dehydrogenases/reductases (SDR) family.</text>
</comment>
<evidence type="ECO:0000256" key="2">
    <source>
        <dbReference type="ARBA" id="ARBA00023002"/>
    </source>
</evidence>
<name>A0A371C409_YARLL</name>
<organism evidence="3 4">
    <name type="scientific">Yarrowia lipolytica</name>
    <name type="common">Candida lipolytica</name>
    <dbReference type="NCBI Taxonomy" id="4952"/>
    <lineage>
        <taxon>Eukaryota</taxon>
        <taxon>Fungi</taxon>
        <taxon>Dikarya</taxon>
        <taxon>Ascomycota</taxon>
        <taxon>Saccharomycotina</taxon>
        <taxon>Dipodascomycetes</taxon>
        <taxon>Dipodascales</taxon>
        <taxon>Dipodascales incertae sedis</taxon>
        <taxon>Yarrowia</taxon>
    </lineage>
</organism>